<accession>A0A7W7K066</accession>
<evidence type="ECO:0000313" key="2">
    <source>
        <dbReference type="Proteomes" id="UP000575241"/>
    </source>
</evidence>
<keyword evidence="2" id="KW-1185">Reference proteome</keyword>
<dbReference type="InterPro" id="IPR009560">
    <property type="entry name" value="DUF1176"/>
</dbReference>
<proteinExistence type="predicted"/>
<dbReference type="RefSeq" id="WP_184164143.1">
    <property type="nucleotide sequence ID" value="NZ_JACHLN010000001.1"/>
</dbReference>
<dbReference type="Proteomes" id="UP000575241">
    <property type="component" value="Unassembled WGS sequence"/>
</dbReference>
<dbReference type="Pfam" id="PF06674">
    <property type="entry name" value="DUF1176"/>
    <property type="match status" value="1"/>
</dbReference>
<gene>
    <name evidence="1" type="ORF">HNP52_001323</name>
</gene>
<evidence type="ECO:0008006" key="3">
    <source>
        <dbReference type="Google" id="ProtNLM"/>
    </source>
</evidence>
<comment type="caution">
    <text evidence="1">The sequence shown here is derived from an EMBL/GenBank/DDBJ whole genome shotgun (WGS) entry which is preliminary data.</text>
</comment>
<protein>
    <recommendedName>
        <fullName evidence="3">DUF1176 domain-containing protein</fullName>
    </recommendedName>
</protein>
<dbReference type="EMBL" id="JACHLN010000001">
    <property type="protein sequence ID" value="MBB4838272.1"/>
    <property type="molecule type" value="Genomic_DNA"/>
</dbReference>
<organism evidence="1 2">
    <name type="scientific">Sphingomonas kyeonggiensis</name>
    <dbReference type="NCBI Taxonomy" id="1268553"/>
    <lineage>
        <taxon>Bacteria</taxon>
        <taxon>Pseudomonadati</taxon>
        <taxon>Pseudomonadota</taxon>
        <taxon>Alphaproteobacteria</taxon>
        <taxon>Sphingomonadales</taxon>
        <taxon>Sphingomonadaceae</taxon>
        <taxon>Sphingomonas</taxon>
    </lineage>
</organism>
<sequence length="329" mass="33648">MLLLALLLAAPAPQDDPEKLYGDWVVACDNLHGCEMTSLQPGDQPVPEDDSAWDASMSVTRAAGPAGGFTVEVWASGKLGGKVTLKIDDAALATALAKDESVTFTGADAARIAAAMPNGKALVVMGADGKVAARISLAGSAASLRHIDANQGRAGTVTAVVARGAKPAGIVPAAPVAERVVGIRPAGTPAVVTKAMRAGMEKQSECGGLYDGADSVPEVETFALGGGKTLALLPCGAGAYNFSSIAFIVASGKAVRAVFDGSDGMLVNAGFGNGRLSSYNKGRGVGDCGNAEVYVWDGRRFRLIEARSMGECRGSTNWLITYRATAVFR</sequence>
<dbReference type="AlphaFoldDB" id="A0A7W7K066"/>
<reference evidence="1 2" key="1">
    <citation type="submission" date="2020-08" db="EMBL/GenBank/DDBJ databases">
        <title>Functional genomics of gut bacteria from endangered species of beetles.</title>
        <authorList>
            <person name="Carlos-Shanley C."/>
        </authorList>
    </citation>
    <scope>NUCLEOTIDE SEQUENCE [LARGE SCALE GENOMIC DNA]</scope>
    <source>
        <strain evidence="1 2">S00224</strain>
    </source>
</reference>
<evidence type="ECO:0000313" key="1">
    <source>
        <dbReference type="EMBL" id="MBB4838272.1"/>
    </source>
</evidence>
<name>A0A7W7K066_9SPHN</name>